<reference evidence="2 3" key="1">
    <citation type="submission" date="2019-05" db="EMBL/GenBank/DDBJ databases">
        <title>Another draft genome of Portunus trituberculatus and its Hox gene families provides insights of decapod evolution.</title>
        <authorList>
            <person name="Jeong J.-H."/>
            <person name="Song I."/>
            <person name="Kim S."/>
            <person name="Choi T."/>
            <person name="Kim D."/>
            <person name="Ryu S."/>
            <person name="Kim W."/>
        </authorList>
    </citation>
    <scope>NUCLEOTIDE SEQUENCE [LARGE SCALE GENOMIC DNA]</scope>
    <source>
        <tissue evidence="2">Muscle</tissue>
    </source>
</reference>
<organism evidence="2 3">
    <name type="scientific">Portunus trituberculatus</name>
    <name type="common">Swimming crab</name>
    <name type="synonym">Neptunus trituberculatus</name>
    <dbReference type="NCBI Taxonomy" id="210409"/>
    <lineage>
        <taxon>Eukaryota</taxon>
        <taxon>Metazoa</taxon>
        <taxon>Ecdysozoa</taxon>
        <taxon>Arthropoda</taxon>
        <taxon>Crustacea</taxon>
        <taxon>Multicrustacea</taxon>
        <taxon>Malacostraca</taxon>
        <taxon>Eumalacostraca</taxon>
        <taxon>Eucarida</taxon>
        <taxon>Decapoda</taxon>
        <taxon>Pleocyemata</taxon>
        <taxon>Brachyura</taxon>
        <taxon>Eubrachyura</taxon>
        <taxon>Portunoidea</taxon>
        <taxon>Portunidae</taxon>
        <taxon>Portuninae</taxon>
        <taxon>Portunus</taxon>
    </lineage>
</organism>
<proteinExistence type="predicted"/>
<feature type="signal peptide" evidence="1">
    <location>
        <begin position="1"/>
        <end position="30"/>
    </location>
</feature>
<keyword evidence="3" id="KW-1185">Reference proteome</keyword>
<dbReference type="EMBL" id="VSRR010024128">
    <property type="protein sequence ID" value="MPC65990.1"/>
    <property type="molecule type" value="Genomic_DNA"/>
</dbReference>
<evidence type="ECO:0000256" key="1">
    <source>
        <dbReference type="SAM" id="SignalP"/>
    </source>
</evidence>
<evidence type="ECO:0000313" key="2">
    <source>
        <dbReference type="EMBL" id="MPC65990.1"/>
    </source>
</evidence>
<protein>
    <submittedName>
        <fullName evidence="2">Uncharacterized protein</fullName>
    </submittedName>
</protein>
<comment type="caution">
    <text evidence="2">The sequence shown here is derived from an EMBL/GenBank/DDBJ whole genome shotgun (WGS) entry which is preliminary data.</text>
</comment>
<feature type="chain" id="PRO_5022956310" evidence="1">
    <location>
        <begin position="31"/>
        <end position="190"/>
    </location>
</feature>
<keyword evidence="1" id="KW-0732">Signal</keyword>
<name>A0A5B7H1E6_PORTR</name>
<evidence type="ECO:0000313" key="3">
    <source>
        <dbReference type="Proteomes" id="UP000324222"/>
    </source>
</evidence>
<gene>
    <name evidence="2" type="ORF">E2C01_060133</name>
</gene>
<accession>A0A5B7H1E6</accession>
<dbReference type="AlphaFoldDB" id="A0A5B7H1E6"/>
<dbReference type="Proteomes" id="UP000324222">
    <property type="component" value="Unassembled WGS sequence"/>
</dbReference>
<sequence>MRLSFLQARRRQQWWRRWWWWMLLVQLLQGLNVQAEKKTELLATRGKNKSCGTSRVARWRGVDCLPLYTTSIPTCAPCVMYIPTTRVLPPETIPTSHQAVLAELLTRYTITTKPRKGAHIKVNCNDVRKLTIGLANCTISSAKGKVTATQVFISLALHRGLLRLSERRNDAGKVKCKGIPSFYVQEVAHN</sequence>